<feature type="non-terminal residue" evidence="2">
    <location>
        <position position="352"/>
    </location>
</feature>
<reference evidence="2 3" key="1">
    <citation type="submission" date="2024-11" db="EMBL/GenBank/DDBJ databases">
        <title>Adaptive evolution of stress response genes in parasites aligns with host niche diversity.</title>
        <authorList>
            <person name="Hahn C."/>
            <person name="Resl P."/>
        </authorList>
    </citation>
    <scope>NUCLEOTIDE SEQUENCE [LARGE SCALE GENOMIC DNA]</scope>
    <source>
        <strain evidence="2">EGGRZ-B1_66</strain>
        <tissue evidence="2">Body</tissue>
    </source>
</reference>
<evidence type="ECO:0000256" key="1">
    <source>
        <dbReference type="SAM" id="Phobius"/>
    </source>
</evidence>
<keyword evidence="2" id="KW-0675">Receptor</keyword>
<keyword evidence="1" id="KW-0812">Transmembrane</keyword>
<comment type="caution">
    <text evidence="2">The sequence shown here is derived from an EMBL/GenBank/DDBJ whole genome shotgun (WGS) entry which is preliminary data.</text>
</comment>
<protein>
    <submittedName>
        <fullName evidence="2">Transient receptor putative cation channel subfamily M member 2</fullName>
    </submittedName>
</protein>
<keyword evidence="3" id="KW-1185">Reference proteome</keyword>
<evidence type="ECO:0000313" key="2">
    <source>
        <dbReference type="EMBL" id="KAL3308547.1"/>
    </source>
</evidence>
<dbReference type="EMBL" id="JBJKFK010005064">
    <property type="protein sequence ID" value="KAL3308547.1"/>
    <property type="molecule type" value="Genomic_DNA"/>
</dbReference>
<sequence length="352" mass="39656">MFGDFGTDAATGSAGKCIKDQLCPSYSGRRISLIVMGIFIMITQNLMVNLLVANFTATYNEIEGSSSYFWSFQRYEMIQEFVERPNIAPPLVLLWYAYEVISSVFSSLWSLLTCKNTEEDTPVDPFCRDMRRNQTLESKLLKWEHMKAMVFIRNRLESEGGSRKGGGKRAGATLVFRGAKGAGKGRAGEGPMPVGNLLEGITKIFGPETEFIEERFRAAGQQFARLGNFEERLEKMTVSIKKLVTNISNVAKTQNRINTLLRLEGGKRLVGHNKKQRGELLRQNAEIERARMKLFEEMQKQKHAMITAGQTQAITSQPKLQESLSATASNAKLQSYKEKDASQHEFEEGLRQ</sequence>
<dbReference type="PANTHER" id="PTHR13800:SF12">
    <property type="entry name" value="TRANSIENT RECEPTOR POTENTIAL CATION CHANNEL SUBFAMILY M MEMBER-LIKE 2"/>
    <property type="match status" value="1"/>
</dbReference>
<organism evidence="2 3">
    <name type="scientific">Cichlidogyrus casuarinus</name>
    <dbReference type="NCBI Taxonomy" id="1844966"/>
    <lineage>
        <taxon>Eukaryota</taxon>
        <taxon>Metazoa</taxon>
        <taxon>Spiralia</taxon>
        <taxon>Lophotrochozoa</taxon>
        <taxon>Platyhelminthes</taxon>
        <taxon>Monogenea</taxon>
        <taxon>Monopisthocotylea</taxon>
        <taxon>Dactylogyridea</taxon>
        <taxon>Ancyrocephalidae</taxon>
        <taxon>Cichlidogyrus</taxon>
    </lineage>
</organism>
<proteinExistence type="predicted"/>
<accession>A0ABD2PPD9</accession>
<dbReference type="InterPro" id="IPR050927">
    <property type="entry name" value="TRPM"/>
</dbReference>
<keyword evidence="1" id="KW-0472">Membrane</keyword>
<dbReference type="Proteomes" id="UP001626550">
    <property type="component" value="Unassembled WGS sequence"/>
</dbReference>
<evidence type="ECO:0000313" key="3">
    <source>
        <dbReference type="Proteomes" id="UP001626550"/>
    </source>
</evidence>
<name>A0ABD2PPD9_9PLAT</name>
<gene>
    <name evidence="2" type="primary">TRPM2_16</name>
    <name evidence="2" type="ORF">Ciccas_012919</name>
</gene>
<dbReference type="PANTHER" id="PTHR13800">
    <property type="entry name" value="TRANSIENT RECEPTOR POTENTIAL CATION CHANNEL, SUBFAMILY M, MEMBER 6"/>
    <property type="match status" value="1"/>
</dbReference>
<feature type="transmembrane region" description="Helical" evidence="1">
    <location>
        <begin position="31"/>
        <end position="52"/>
    </location>
</feature>
<keyword evidence="1" id="KW-1133">Transmembrane helix</keyword>
<dbReference type="AlphaFoldDB" id="A0ABD2PPD9"/>